<dbReference type="EMBL" id="PKMF04001116">
    <property type="protein sequence ID" value="KAK7814301.1"/>
    <property type="molecule type" value="Genomic_DNA"/>
</dbReference>
<evidence type="ECO:0000313" key="1">
    <source>
        <dbReference type="EMBL" id="KAK7814301.1"/>
    </source>
</evidence>
<proteinExistence type="predicted"/>
<name>A0AAW0IJE5_QUESU</name>
<sequence>MAVCDECKLKFLELKVKRNLEAQMKPEDFAESLPYNGWMPTHKEVAVEKLGSPNETYEDSTNS</sequence>
<evidence type="ECO:0000313" key="2">
    <source>
        <dbReference type="Proteomes" id="UP000237347"/>
    </source>
</evidence>
<dbReference type="AlphaFoldDB" id="A0AAW0IJE5"/>
<gene>
    <name evidence="1" type="primary">ADF12</name>
    <name evidence="1" type="ORF">CFP56_003333</name>
</gene>
<protein>
    <submittedName>
        <fullName evidence="1">Actin-depolymerizing factor 12</fullName>
    </submittedName>
</protein>
<organism evidence="1 2">
    <name type="scientific">Quercus suber</name>
    <name type="common">Cork oak</name>
    <dbReference type="NCBI Taxonomy" id="58331"/>
    <lineage>
        <taxon>Eukaryota</taxon>
        <taxon>Viridiplantae</taxon>
        <taxon>Streptophyta</taxon>
        <taxon>Embryophyta</taxon>
        <taxon>Tracheophyta</taxon>
        <taxon>Spermatophyta</taxon>
        <taxon>Magnoliopsida</taxon>
        <taxon>eudicotyledons</taxon>
        <taxon>Gunneridae</taxon>
        <taxon>Pentapetalae</taxon>
        <taxon>rosids</taxon>
        <taxon>fabids</taxon>
        <taxon>Fagales</taxon>
        <taxon>Fagaceae</taxon>
        <taxon>Quercus</taxon>
    </lineage>
</organism>
<comment type="caution">
    <text evidence="1">The sequence shown here is derived from an EMBL/GenBank/DDBJ whole genome shotgun (WGS) entry which is preliminary data.</text>
</comment>
<accession>A0AAW0IJE5</accession>
<keyword evidence="2" id="KW-1185">Reference proteome</keyword>
<dbReference type="Proteomes" id="UP000237347">
    <property type="component" value="Unassembled WGS sequence"/>
</dbReference>
<reference evidence="1 2" key="1">
    <citation type="journal article" date="2018" name="Sci. Data">
        <title>The draft genome sequence of cork oak.</title>
        <authorList>
            <person name="Ramos A.M."/>
            <person name="Usie A."/>
            <person name="Barbosa P."/>
            <person name="Barros P.M."/>
            <person name="Capote T."/>
            <person name="Chaves I."/>
            <person name="Simoes F."/>
            <person name="Abreu I."/>
            <person name="Carrasquinho I."/>
            <person name="Faro C."/>
            <person name="Guimaraes J.B."/>
            <person name="Mendonca D."/>
            <person name="Nobrega F."/>
            <person name="Rodrigues L."/>
            <person name="Saibo N.J.M."/>
            <person name="Varela M.C."/>
            <person name="Egas C."/>
            <person name="Matos J."/>
            <person name="Miguel C.M."/>
            <person name="Oliveira M.M."/>
            <person name="Ricardo C.P."/>
            <person name="Goncalves S."/>
        </authorList>
    </citation>
    <scope>NUCLEOTIDE SEQUENCE [LARGE SCALE GENOMIC DNA]</scope>
    <source>
        <strain evidence="2">cv. HL8</strain>
    </source>
</reference>